<evidence type="ECO:0000256" key="5">
    <source>
        <dbReference type="ARBA" id="ARBA00023329"/>
    </source>
</evidence>
<evidence type="ECO:0000256" key="6">
    <source>
        <dbReference type="SAM" id="MobiDB-lite"/>
    </source>
</evidence>
<protein>
    <recommendedName>
        <fullName evidence="10">Vacuolar ATPase assembly integral membrane protein VMA21</fullName>
    </recommendedName>
</protein>
<accession>A0A067NMB4</accession>
<feature type="compositionally biased region" description="Low complexity" evidence="6">
    <location>
        <begin position="80"/>
        <end position="93"/>
    </location>
</feature>
<feature type="transmembrane region" description="Helical" evidence="7">
    <location>
        <begin position="21"/>
        <end position="41"/>
    </location>
</feature>
<keyword evidence="5" id="KW-0968">Cytoplasmic vesicle</keyword>
<keyword evidence="3 7" id="KW-1133">Transmembrane helix</keyword>
<dbReference type="Proteomes" id="UP000027073">
    <property type="component" value="Unassembled WGS sequence"/>
</dbReference>
<feature type="region of interest" description="Disordered" evidence="6">
    <location>
        <begin position="80"/>
        <end position="102"/>
    </location>
</feature>
<keyword evidence="2" id="KW-0256">Endoplasmic reticulum</keyword>
<dbReference type="InParanoid" id="A0A067NMB4"/>
<dbReference type="STRING" id="1137138.A0A067NMB4"/>
<dbReference type="Pfam" id="PF09446">
    <property type="entry name" value="VMA21"/>
    <property type="match status" value="1"/>
</dbReference>
<name>A0A067NMB4_PLEO1</name>
<evidence type="ECO:0008006" key="10">
    <source>
        <dbReference type="Google" id="ProtNLM"/>
    </source>
</evidence>
<proteinExistence type="predicted"/>
<evidence type="ECO:0000256" key="4">
    <source>
        <dbReference type="ARBA" id="ARBA00023136"/>
    </source>
</evidence>
<evidence type="ECO:0000256" key="7">
    <source>
        <dbReference type="SAM" id="Phobius"/>
    </source>
</evidence>
<evidence type="ECO:0000256" key="1">
    <source>
        <dbReference type="ARBA" id="ARBA00022692"/>
    </source>
</evidence>
<dbReference type="VEuPathDB" id="FungiDB:PLEOSDRAFT_156952"/>
<dbReference type="AlphaFoldDB" id="A0A067NMB4"/>
<dbReference type="HOGENOM" id="CLU_154717_0_0_1"/>
<evidence type="ECO:0000313" key="9">
    <source>
        <dbReference type="Proteomes" id="UP000027073"/>
    </source>
</evidence>
<dbReference type="FunCoup" id="A0A067NMB4">
    <property type="interactions" value="91"/>
</dbReference>
<evidence type="ECO:0000256" key="3">
    <source>
        <dbReference type="ARBA" id="ARBA00022989"/>
    </source>
</evidence>
<dbReference type="EMBL" id="KL198007">
    <property type="protein sequence ID" value="KDQ29218.1"/>
    <property type="molecule type" value="Genomic_DNA"/>
</dbReference>
<reference evidence="9" key="1">
    <citation type="journal article" date="2014" name="Proc. Natl. Acad. Sci. U.S.A.">
        <title>Extensive sampling of basidiomycete genomes demonstrates inadequacy of the white-rot/brown-rot paradigm for wood decay fungi.</title>
        <authorList>
            <person name="Riley R."/>
            <person name="Salamov A.A."/>
            <person name="Brown D.W."/>
            <person name="Nagy L.G."/>
            <person name="Floudas D."/>
            <person name="Held B.W."/>
            <person name="Levasseur A."/>
            <person name="Lombard V."/>
            <person name="Morin E."/>
            <person name="Otillar R."/>
            <person name="Lindquist E.A."/>
            <person name="Sun H."/>
            <person name="LaButti K.M."/>
            <person name="Schmutz J."/>
            <person name="Jabbour D."/>
            <person name="Luo H."/>
            <person name="Baker S.E."/>
            <person name="Pisabarro A.G."/>
            <person name="Walton J.D."/>
            <person name="Blanchette R.A."/>
            <person name="Henrissat B."/>
            <person name="Martin F."/>
            <person name="Cullen D."/>
            <person name="Hibbett D.S."/>
            <person name="Grigoriev I.V."/>
        </authorList>
    </citation>
    <scope>NUCLEOTIDE SEQUENCE [LARGE SCALE GENOMIC DNA]</scope>
    <source>
        <strain evidence="9">PC15</strain>
    </source>
</reference>
<organism evidence="8 9">
    <name type="scientific">Pleurotus ostreatus (strain PC15)</name>
    <name type="common">Oyster mushroom</name>
    <dbReference type="NCBI Taxonomy" id="1137138"/>
    <lineage>
        <taxon>Eukaryota</taxon>
        <taxon>Fungi</taxon>
        <taxon>Dikarya</taxon>
        <taxon>Basidiomycota</taxon>
        <taxon>Agaricomycotina</taxon>
        <taxon>Agaricomycetes</taxon>
        <taxon>Agaricomycetidae</taxon>
        <taxon>Agaricales</taxon>
        <taxon>Pleurotineae</taxon>
        <taxon>Pleurotaceae</taxon>
        <taxon>Pleurotus</taxon>
    </lineage>
</organism>
<gene>
    <name evidence="8" type="ORF">PLEOSDRAFT_156952</name>
</gene>
<keyword evidence="1 7" id="KW-0812">Transmembrane</keyword>
<dbReference type="InterPro" id="IPR019013">
    <property type="entry name" value="Vma21"/>
</dbReference>
<evidence type="ECO:0000313" key="8">
    <source>
        <dbReference type="EMBL" id="KDQ29218.1"/>
    </source>
</evidence>
<sequence>MSEQKAVATVNRQLTAGSGTLFKLGIFSIALGVVPITSYFGSLHYVWEGNATYAAITAVVAANVVLISYIIASVLEDQTSATTSTGTGTRPTAVIAESRKER</sequence>
<keyword evidence="4 7" id="KW-0472">Membrane</keyword>
<feature type="transmembrane region" description="Helical" evidence="7">
    <location>
        <begin position="53"/>
        <end position="75"/>
    </location>
</feature>
<dbReference type="GO" id="GO:0031410">
    <property type="term" value="C:cytoplasmic vesicle"/>
    <property type="evidence" value="ECO:0007669"/>
    <property type="project" value="UniProtKB-KW"/>
</dbReference>
<dbReference type="OrthoDB" id="160405at2759"/>
<dbReference type="GO" id="GO:0070072">
    <property type="term" value="P:vacuolar proton-transporting V-type ATPase complex assembly"/>
    <property type="evidence" value="ECO:0007669"/>
    <property type="project" value="InterPro"/>
</dbReference>
<evidence type="ECO:0000256" key="2">
    <source>
        <dbReference type="ARBA" id="ARBA00022824"/>
    </source>
</evidence>